<protein>
    <submittedName>
        <fullName evidence="1">Uncharacterized protein</fullName>
    </submittedName>
</protein>
<dbReference type="EMBL" id="CAWUPB010001184">
    <property type="protein sequence ID" value="CAK7350216.1"/>
    <property type="molecule type" value="Genomic_DNA"/>
</dbReference>
<organism evidence="1 2">
    <name type="scientific">Dovyalis caffra</name>
    <dbReference type="NCBI Taxonomy" id="77055"/>
    <lineage>
        <taxon>Eukaryota</taxon>
        <taxon>Viridiplantae</taxon>
        <taxon>Streptophyta</taxon>
        <taxon>Embryophyta</taxon>
        <taxon>Tracheophyta</taxon>
        <taxon>Spermatophyta</taxon>
        <taxon>Magnoliopsida</taxon>
        <taxon>eudicotyledons</taxon>
        <taxon>Gunneridae</taxon>
        <taxon>Pentapetalae</taxon>
        <taxon>rosids</taxon>
        <taxon>fabids</taxon>
        <taxon>Malpighiales</taxon>
        <taxon>Salicaceae</taxon>
        <taxon>Flacourtieae</taxon>
        <taxon>Dovyalis</taxon>
    </lineage>
</organism>
<dbReference type="Proteomes" id="UP001314170">
    <property type="component" value="Unassembled WGS sequence"/>
</dbReference>
<dbReference type="AlphaFoldDB" id="A0AAV1SFJ9"/>
<keyword evidence="2" id="KW-1185">Reference proteome</keyword>
<reference evidence="1 2" key="1">
    <citation type="submission" date="2024-01" db="EMBL/GenBank/DDBJ databases">
        <authorList>
            <person name="Waweru B."/>
        </authorList>
    </citation>
    <scope>NUCLEOTIDE SEQUENCE [LARGE SCALE GENOMIC DNA]</scope>
</reference>
<sequence>MASMLCLGNGNPPSMHLCIPSTVNIIPWRTRLHSSLVSISPSLTSCYKRHRFGHVFRPIICASARSPTPSRNEKNCDNKIVRAAVGASVALACAFGIIGGNFRMNPNAIAGPKELYQKAPQVEEHPSSLGKLALESFLDVTSDLASTGTVVPFAPFEPPPSPSAEEVKNIKKDAVRLMIYGKDEEAVRYLQEAYEKYWNDPEPAYNVEMALVEILIYQHKYEQALNCNCLNDDNQLRPSDARVFLYKVVTSWAIIYQKFYATA</sequence>
<evidence type="ECO:0000313" key="2">
    <source>
        <dbReference type="Proteomes" id="UP001314170"/>
    </source>
</evidence>
<comment type="caution">
    <text evidence="1">The sequence shown here is derived from an EMBL/GenBank/DDBJ whole genome shotgun (WGS) entry which is preliminary data.</text>
</comment>
<accession>A0AAV1SFJ9</accession>
<evidence type="ECO:0000313" key="1">
    <source>
        <dbReference type="EMBL" id="CAK7350216.1"/>
    </source>
</evidence>
<gene>
    <name evidence="1" type="ORF">DCAF_LOCUS22943</name>
</gene>
<proteinExistence type="predicted"/>
<dbReference type="PANTHER" id="PTHR36350">
    <property type="entry name" value="TRANSMEMBRANE PROTEIN"/>
    <property type="match status" value="1"/>
</dbReference>
<name>A0AAV1SFJ9_9ROSI</name>
<dbReference type="PANTHER" id="PTHR36350:SF2">
    <property type="entry name" value="PROTEIN, PUTATIVE-RELATED"/>
    <property type="match status" value="1"/>
</dbReference>